<dbReference type="AlphaFoldDB" id="A0P4U5"/>
<evidence type="ECO:0000313" key="2">
    <source>
        <dbReference type="Proteomes" id="UP000054262"/>
    </source>
</evidence>
<dbReference type="Proteomes" id="UP000054262">
    <property type="component" value="Unassembled WGS sequence"/>
</dbReference>
<evidence type="ECO:0000313" key="1">
    <source>
        <dbReference type="EMBL" id="EAV46555.1"/>
    </source>
</evidence>
<protein>
    <submittedName>
        <fullName evidence="1">Uncharacterized protein</fullName>
    </submittedName>
</protein>
<dbReference type="OrthoDB" id="5297125at2"/>
<gene>
    <name evidence="1" type="ORF">MB2181_00740</name>
</gene>
<sequence>MTKKNNNWPVWKRDDKTIVSCTEKIKVMGDNFDEIQQIIQDAFEDGLLMEVMDEQMRQTLRNIINNLHNPIKKK</sequence>
<proteinExistence type="predicted"/>
<keyword evidence="2" id="KW-1185">Reference proteome</keyword>
<reference evidence="1 2" key="1">
    <citation type="submission" date="2006-11" db="EMBL/GenBank/DDBJ databases">
        <authorList>
            <person name="Giovannoni S."/>
            <person name="Vergin K."/>
            <person name="Ferriera S."/>
            <person name="Johnson J."/>
            <person name="Kravitz S."/>
            <person name="Beeson K."/>
            <person name="Sutton G."/>
            <person name="Rogers Y.-H."/>
            <person name="Friedman R."/>
            <person name="Frazier M."/>
            <person name="Venter J.C."/>
        </authorList>
    </citation>
    <scope>NUCLEOTIDE SEQUENCE [LARGE SCALE GENOMIC DNA]</scope>
    <source>
        <strain evidence="1 2">HTCC2181</strain>
    </source>
</reference>
<organism evidence="1 2">
    <name type="scientific">Methylophilales bacterium HTCC2181</name>
    <dbReference type="NCBI Taxonomy" id="383631"/>
    <lineage>
        <taxon>Bacteria</taxon>
        <taxon>Pseudomonadati</taxon>
        <taxon>Pseudomonadota</taxon>
        <taxon>Betaproteobacteria</taxon>
        <taxon>Nitrosomonadales</taxon>
        <taxon>OM43 clade</taxon>
    </lineage>
</organism>
<accession>A0P4U5</accession>
<comment type="caution">
    <text evidence="1">The sequence shown here is derived from an EMBL/GenBank/DDBJ whole genome shotgun (WGS) entry which is preliminary data.</text>
</comment>
<name>A0P4U5_9PROT</name>
<dbReference type="EMBL" id="AAUX01000001">
    <property type="protein sequence ID" value="EAV46555.1"/>
    <property type="molecule type" value="Genomic_DNA"/>
</dbReference>